<dbReference type="CDD" id="cd03215">
    <property type="entry name" value="ABC_Carb_Monos_II"/>
    <property type="match status" value="1"/>
</dbReference>
<dbReference type="PROSITE" id="PS00211">
    <property type="entry name" value="ABC_TRANSPORTER_1"/>
    <property type="match status" value="1"/>
</dbReference>
<keyword evidence="5" id="KW-0547">Nucleotide-binding</keyword>
<keyword evidence="8" id="KW-0472">Membrane</keyword>
<dbReference type="PANTHER" id="PTHR43790:SF1">
    <property type="entry name" value="XYLOSE IMPORT ATP-BINDING PROTEIN XYLG"/>
    <property type="match status" value="1"/>
</dbReference>
<evidence type="ECO:0000313" key="11">
    <source>
        <dbReference type="EMBL" id="EEG72420.1"/>
    </source>
</evidence>
<dbReference type="STRING" id="553973.CLOHYLEM_07423"/>
<evidence type="ECO:0000256" key="1">
    <source>
        <dbReference type="ARBA" id="ARBA00022448"/>
    </source>
</evidence>
<evidence type="ECO:0000256" key="7">
    <source>
        <dbReference type="ARBA" id="ARBA00022967"/>
    </source>
</evidence>
<accession>C0C5N6</accession>
<gene>
    <name evidence="11" type="ORF">CLOHYLEM_07423</name>
</gene>
<dbReference type="InterPro" id="IPR050107">
    <property type="entry name" value="ABC_carbohydrate_import_ATPase"/>
</dbReference>
<dbReference type="Gene3D" id="3.40.50.300">
    <property type="entry name" value="P-loop containing nucleotide triphosphate hydrolases"/>
    <property type="match status" value="2"/>
</dbReference>
<evidence type="ECO:0000256" key="6">
    <source>
        <dbReference type="ARBA" id="ARBA00022840"/>
    </source>
</evidence>
<sequence>MRHTLGGSIMGTVLEARHIYKSFVGVQALKDINIKIESGKIHCLAGENGCGKSTFVKNISGVYTPDSGEVVLNGSLYHCLTPAQAMKEGIQVIYQDLSLFQHLTVAENIAISRLKSDRKRIVNWKKVREIAGEQLDKIGVRMDIDQPVGEISMANRQITAICRALAQDARILFMDEPTTALTKTEVDRLMKIMLDLKKKGLAVIFISHKLDEVFSVADTITIFRNGEKIGDFESKELDKKSLSYHMTGREVEYPRYRRSVKDDTPVLEIEDLTRKGQYESLSLTVRSGDIVGVTGLLGSGRTELALSLFGLNPADSGRIKIDGKEAAISSPMAAKKLGIALLPEDRFRQGLFVDREVKENISSAIIDDISGKGLLDKDREKKVAEDYTRQLKVRTPSVETAVGTLSGGNQQKVVIGKWTAAKPRVFIMDTPTVGIDIGSKAEIYEQIHKLAADGMSIIFISDEIQEIIANCNRVMVLADGRCVRMLEEEDLKENAEQTITELIGRHAEETAKGGAL</sequence>
<dbReference type="SUPFAM" id="SSF52540">
    <property type="entry name" value="P-loop containing nucleoside triphosphate hydrolases"/>
    <property type="match status" value="2"/>
</dbReference>
<dbReference type="Pfam" id="PF00005">
    <property type="entry name" value="ABC_tran"/>
    <property type="match status" value="2"/>
</dbReference>
<keyword evidence="4" id="KW-0677">Repeat</keyword>
<dbReference type="GO" id="GO:0005524">
    <property type="term" value="F:ATP binding"/>
    <property type="evidence" value="ECO:0007669"/>
    <property type="project" value="UniProtKB-KW"/>
</dbReference>
<feature type="coiled-coil region" evidence="9">
    <location>
        <begin position="485"/>
        <end position="512"/>
    </location>
</feature>
<keyword evidence="6 11" id="KW-0067">ATP-binding</keyword>
<dbReference type="EMBL" id="ABYI02000041">
    <property type="protein sequence ID" value="EEG72420.1"/>
    <property type="molecule type" value="Genomic_DNA"/>
</dbReference>
<evidence type="ECO:0000256" key="3">
    <source>
        <dbReference type="ARBA" id="ARBA00022597"/>
    </source>
</evidence>
<dbReference type="AlphaFoldDB" id="C0C5N6"/>
<dbReference type="CDD" id="cd03216">
    <property type="entry name" value="ABC_Carb_Monos_I"/>
    <property type="match status" value="1"/>
</dbReference>
<reference evidence="11" key="2">
    <citation type="submission" date="2013-06" db="EMBL/GenBank/DDBJ databases">
        <title>Draft genome sequence of Clostridium hylemonae (DSM 15053).</title>
        <authorList>
            <person name="Sudarsanam P."/>
            <person name="Ley R."/>
            <person name="Guruge J."/>
            <person name="Turnbaugh P.J."/>
            <person name="Mahowald M."/>
            <person name="Liep D."/>
            <person name="Gordon J."/>
        </authorList>
    </citation>
    <scope>NUCLEOTIDE SEQUENCE</scope>
    <source>
        <strain evidence="11">DSM 15053</strain>
    </source>
</reference>
<evidence type="ECO:0000256" key="2">
    <source>
        <dbReference type="ARBA" id="ARBA00022475"/>
    </source>
</evidence>
<dbReference type="Proteomes" id="UP000004893">
    <property type="component" value="Unassembled WGS sequence"/>
</dbReference>
<keyword evidence="2" id="KW-1003">Cell membrane</keyword>
<dbReference type="PANTHER" id="PTHR43790">
    <property type="entry name" value="CARBOHYDRATE TRANSPORT ATP-BINDING PROTEIN MG119-RELATED"/>
    <property type="match status" value="1"/>
</dbReference>
<evidence type="ECO:0000313" key="12">
    <source>
        <dbReference type="Proteomes" id="UP000004893"/>
    </source>
</evidence>
<dbReference type="InterPro" id="IPR003593">
    <property type="entry name" value="AAA+_ATPase"/>
</dbReference>
<dbReference type="SMART" id="SM00382">
    <property type="entry name" value="AAA"/>
    <property type="match status" value="2"/>
</dbReference>
<dbReference type="InterPro" id="IPR017871">
    <property type="entry name" value="ABC_transporter-like_CS"/>
</dbReference>
<proteinExistence type="predicted"/>
<keyword evidence="7" id="KW-1278">Translocase</keyword>
<feature type="domain" description="ABC transporter" evidence="10">
    <location>
        <begin position="260"/>
        <end position="504"/>
    </location>
</feature>
<dbReference type="InterPro" id="IPR027417">
    <property type="entry name" value="P-loop_NTPase"/>
</dbReference>
<dbReference type="PROSITE" id="PS50893">
    <property type="entry name" value="ABC_TRANSPORTER_2"/>
    <property type="match status" value="2"/>
</dbReference>
<keyword evidence="1" id="KW-0813">Transport</keyword>
<dbReference type="eggNOG" id="COG1129">
    <property type="taxonomic scope" value="Bacteria"/>
</dbReference>
<evidence type="ECO:0000259" key="10">
    <source>
        <dbReference type="PROSITE" id="PS50893"/>
    </source>
</evidence>
<comment type="caution">
    <text evidence="11">The sequence shown here is derived from an EMBL/GenBank/DDBJ whole genome shotgun (WGS) entry which is preliminary data.</text>
</comment>
<name>C0C5N6_9FIRM</name>
<keyword evidence="3" id="KW-0762">Sugar transport</keyword>
<evidence type="ECO:0000256" key="9">
    <source>
        <dbReference type="SAM" id="Coils"/>
    </source>
</evidence>
<keyword evidence="12" id="KW-1185">Reference proteome</keyword>
<reference evidence="11" key="1">
    <citation type="submission" date="2009-02" db="EMBL/GenBank/DDBJ databases">
        <authorList>
            <person name="Fulton L."/>
            <person name="Clifton S."/>
            <person name="Fulton B."/>
            <person name="Xu J."/>
            <person name="Minx P."/>
            <person name="Pepin K.H."/>
            <person name="Johnson M."/>
            <person name="Bhonagiri V."/>
            <person name="Nash W.E."/>
            <person name="Mardis E.R."/>
            <person name="Wilson R.K."/>
        </authorList>
    </citation>
    <scope>NUCLEOTIDE SEQUENCE [LARGE SCALE GENOMIC DNA]</scope>
    <source>
        <strain evidence="11">DSM 15053</strain>
    </source>
</reference>
<dbReference type="GO" id="GO:0016887">
    <property type="term" value="F:ATP hydrolysis activity"/>
    <property type="evidence" value="ECO:0007669"/>
    <property type="project" value="InterPro"/>
</dbReference>
<feature type="domain" description="ABC transporter" evidence="10">
    <location>
        <begin position="14"/>
        <end position="250"/>
    </location>
</feature>
<evidence type="ECO:0000256" key="4">
    <source>
        <dbReference type="ARBA" id="ARBA00022737"/>
    </source>
</evidence>
<protein>
    <submittedName>
        <fullName evidence="11">ABC transporter, ATP-binding protein</fullName>
    </submittedName>
</protein>
<dbReference type="InterPro" id="IPR003439">
    <property type="entry name" value="ABC_transporter-like_ATP-bd"/>
</dbReference>
<evidence type="ECO:0000256" key="5">
    <source>
        <dbReference type="ARBA" id="ARBA00022741"/>
    </source>
</evidence>
<keyword evidence="9" id="KW-0175">Coiled coil</keyword>
<organism evidence="11 12">
    <name type="scientific">[Clostridium] hylemonae DSM 15053</name>
    <dbReference type="NCBI Taxonomy" id="553973"/>
    <lineage>
        <taxon>Bacteria</taxon>
        <taxon>Bacillati</taxon>
        <taxon>Bacillota</taxon>
        <taxon>Clostridia</taxon>
        <taxon>Lachnospirales</taxon>
        <taxon>Lachnospiraceae</taxon>
    </lineage>
</organism>
<evidence type="ECO:0000256" key="8">
    <source>
        <dbReference type="ARBA" id="ARBA00023136"/>
    </source>
</evidence>
<dbReference type="HOGENOM" id="CLU_000604_92_3_9"/>